<accession>A0A7Z0MPH0</accession>
<sequence>MIAFKDLLKSKTDSPYALYALSQNLEATRKLSAELEQLPSVHGIINLESLVASDQDEKLYTIETGTIFPKRVSLKRDHRRSIGC</sequence>
<comment type="caution">
    <text evidence="1">The sequence shown here is derived from an EMBL/GenBank/DDBJ whole genome shotgun (WGS) entry which is preliminary data.</text>
</comment>
<reference evidence="1 2" key="1">
    <citation type="submission" date="2020-05" db="EMBL/GenBank/DDBJ databases">
        <title>Horizontal transmission and recombination maintain forever young bacterial symbiont genomes.</title>
        <authorList>
            <person name="Russell S.L."/>
            <person name="Pepper-Tunick E."/>
            <person name="Svedberg J."/>
            <person name="Byrne A."/>
            <person name="Ruelas Castillo J."/>
            <person name="Vollmers C."/>
            <person name="Beinart R.A."/>
            <person name="Corbett-Detig R."/>
        </authorList>
    </citation>
    <scope>NUCLEOTIDE SEQUENCE [LARGE SCALE GENOMIC DNA]</scope>
    <source>
        <strain evidence="1">4727-3</strain>
    </source>
</reference>
<proteinExistence type="predicted"/>
<name>A0A7Z0MPH0_9GAMM</name>
<dbReference type="EMBL" id="JACCHS010000163">
    <property type="protein sequence ID" value="NYT47491.1"/>
    <property type="molecule type" value="Genomic_DNA"/>
</dbReference>
<gene>
    <name evidence="1" type="ORF">H0A75_07875</name>
</gene>
<dbReference type="AlphaFoldDB" id="A0A7Z0MPH0"/>
<evidence type="ECO:0000313" key="2">
    <source>
        <dbReference type="Proteomes" id="UP000537890"/>
    </source>
</evidence>
<protein>
    <submittedName>
        <fullName evidence="1">Uncharacterized protein</fullName>
    </submittedName>
</protein>
<evidence type="ECO:0000313" key="1">
    <source>
        <dbReference type="EMBL" id="NYT47491.1"/>
    </source>
</evidence>
<organism evidence="1 2">
    <name type="scientific">Candidatus Methanofishera endochildressiae</name>
    <dbReference type="NCBI Taxonomy" id="2738884"/>
    <lineage>
        <taxon>Bacteria</taxon>
        <taxon>Pseudomonadati</taxon>
        <taxon>Pseudomonadota</taxon>
        <taxon>Gammaproteobacteria</taxon>
        <taxon>Candidatus Methanofishera</taxon>
    </lineage>
</organism>
<dbReference type="Proteomes" id="UP000537890">
    <property type="component" value="Unassembled WGS sequence"/>
</dbReference>